<proteinExistence type="inferred from homology"/>
<sequence length="170" mass="18522">MSKPTFTLRPATAADSETLFNLILALAEYEKLTHLVEATPQKLEAALFGATPHAEAVLVEVEAGAEGNAARKAVGFALFFHNFSTFLAKPGLYLEDLYVDPAWRGHGLGKALLKHLAALAVERGCGRFEWTVLDWNQPSIDFYQAIGADVLPDWRICRVTGPALDKLGAK</sequence>
<dbReference type="InterPro" id="IPR016181">
    <property type="entry name" value="Acyl_CoA_acyltransferase"/>
</dbReference>
<dbReference type="PROSITE" id="PS51186">
    <property type="entry name" value="GNAT"/>
    <property type="match status" value="1"/>
</dbReference>
<reference evidence="5 6" key="1">
    <citation type="submission" date="2018-01" db="EMBL/GenBank/DDBJ databases">
        <authorList>
            <person name="Gaut B.S."/>
            <person name="Morton B.R."/>
            <person name="Clegg M.T."/>
            <person name="Duvall M.R."/>
        </authorList>
    </citation>
    <scope>NUCLEOTIDE SEQUENCE [LARGE SCALE GENOMIC DNA]</scope>
    <source>
        <strain evidence="5">Cupriavidus taiwanensis cmp 52</strain>
    </source>
</reference>
<evidence type="ECO:0000313" key="5">
    <source>
        <dbReference type="EMBL" id="SPR98114.1"/>
    </source>
</evidence>
<dbReference type="Pfam" id="PF00583">
    <property type="entry name" value="Acetyltransf_1"/>
    <property type="match status" value="1"/>
</dbReference>
<dbReference type="RefSeq" id="WP_116383483.1">
    <property type="nucleotide sequence ID" value="NZ_LS483233.1"/>
</dbReference>
<evidence type="ECO:0000256" key="1">
    <source>
        <dbReference type="ARBA" id="ARBA00008694"/>
    </source>
</evidence>
<dbReference type="PANTHER" id="PTHR10545:SF29">
    <property type="entry name" value="GH14572P-RELATED"/>
    <property type="match status" value="1"/>
</dbReference>
<dbReference type="PANTHER" id="PTHR10545">
    <property type="entry name" value="DIAMINE N-ACETYLTRANSFERASE"/>
    <property type="match status" value="1"/>
</dbReference>
<dbReference type="GO" id="GO:0008080">
    <property type="term" value="F:N-acetyltransferase activity"/>
    <property type="evidence" value="ECO:0007669"/>
    <property type="project" value="UniProtKB-ARBA"/>
</dbReference>
<protein>
    <submittedName>
        <fullName evidence="5">Putative ACETYLTRANSFERASE, GCN5-related N-acetyltransferase</fullName>
        <ecNumber evidence="5">2.3.1.-</ecNumber>
    </submittedName>
</protein>
<dbReference type="EMBL" id="OVTA01000016">
    <property type="protein sequence ID" value="SPR98114.1"/>
    <property type="molecule type" value="Genomic_DNA"/>
</dbReference>
<dbReference type="EC" id="2.3.1.-" evidence="5"/>
<evidence type="ECO:0000259" key="4">
    <source>
        <dbReference type="PROSITE" id="PS51186"/>
    </source>
</evidence>
<dbReference type="SUPFAM" id="SSF55729">
    <property type="entry name" value="Acyl-CoA N-acyltransferases (Nat)"/>
    <property type="match status" value="1"/>
</dbReference>
<evidence type="ECO:0000313" key="6">
    <source>
        <dbReference type="Proteomes" id="UP000256805"/>
    </source>
</evidence>
<dbReference type="AlphaFoldDB" id="A0A375IYS7"/>
<evidence type="ECO:0000256" key="3">
    <source>
        <dbReference type="ARBA" id="ARBA00023315"/>
    </source>
</evidence>
<accession>A0A375IYS7</accession>
<dbReference type="FunFam" id="3.40.630.30:FF:000064">
    <property type="entry name" value="GNAT family acetyltransferase"/>
    <property type="match status" value="1"/>
</dbReference>
<name>A0A375IYS7_9BURK</name>
<dbReference type="Proteomes" id="UP000256805">
    <property type="component" value="Unassembled WGS sequence"/>
</dbReference>
<dbReference type="InterPro" id="IPR000182">
    <property type="entry name" value="GNAT_dom"/>
</dbReference>
<comment type="similarity">
    <text evidence="1">Belongs to the acetyltransferase family.</text>
</comment>
<keyword evidence="3 5" id="KW-0012">Acyltransferase</keyword>
<evidence type="ECO:0000256" key="2">
    <source>
        <dbReference type="ARBA" id="ARBA00022679"/>
    </source>
</evidence>
<gene>
    <name evidence="5" type="ORF">CBM2634_A230184</name>
</gene>
<organism evidence="5 6">
    <name type="scientific">Cupriavidus taiwanensis</name>
    <dbReference type="NCBI Taxonomy" id="164546"/>
    <lineage>
        <taxon>Bacteria</taxon>
        <taxon>Pseudomonadati</taxon>
        <taxon>Pseudomonadota</taxon>
        <taxon>Betaproteobacteria</taxon>
        <taxon>Burkholderiales</taxon>
        <taxon>Burkholderiaceae</taxon>
        <taxon>Cupriavidus</taxon>
    </lineage>
</organism>
<dbReference type="CDD" id="cd04301">
    <property type="entry name" value="NAT_SF"/>
    <property type="match status" value="1"/>
</dbReference>
<dbReference type="Gene3D" id="3.40.630.30">
    <property type="match status" value="1"/>
</dbReference>
<keyword evidence="2 5" id="KW-0808">Transferase</keyword>
<feature type="domain" description="N-acetyltransferase" evidence="4">
    <location>
        <begin position="6"/>
        <end position="162"/>
    </location>
</feature>
<dbReference type="InterPro" id="IPR051016">
    <property type="entry name" value="Diverse_Substrate_AcTransf"/>
</dbReference>